<proteinExistence type="predicted"/>
<evidence type="ECO:0000313" key="1">
    <source>
        <dbReference type="EMBL" id="JAE11064.1"/>
    </source>
</evidence>
<name>A0A0A9FIL3_ARUDO</name>
<sequence>MSLIKLFKAVWSKHSGCLWMESWCRQLIRPQAWTPGSAACARQLSHALNQRTRQSFQCKYKCTIANHY</sequence>
<reference evidence="1" key="1">
    <citation type="submission" date="2014-09" db="EMBL/GenBank/DDBJ databases">
        <authorList>
            <person name="Magalhaes I.L.F."/>
            <person name="Oliveira U."/>
            <person name="Santos F.R."/>
            <person name="Vidigal T.H.D.A."/>
            <person name="Brescovit A.D."/>
            <person name="Santos A.J."/>
        </authorList>
    </citation>
    <scope>NUCLEOTIDE SEQUENCE</scope>
    <source>
        <tissue evidence="1">Shoot tissue taken approximately 20 cm above the soil surface</tissue>
    </source>
</reference>
<accession>A0A0A9FIL3</accession>
<reference evidence="1" key="2">
    <citation type="journal article" date="2015" name="Data Brief">
        <title>Shoot transcriptome of the giant reed, Arundo donax.</title>
        <authorList>
            <person name="Barrero R.A."/>
            <person name="Guerrero F.D."/>
            <person name="Moolhuijzen P."/>
            <person name="Goolsby J.A."/>
            <person name="Tidwell J."/>
            <person name="Bellgard S.E."/>
            <person name="Bellgard M.I."/>
        </authorList>
    </citation>
    <scope>NUCLEOTIDE SEQUENCE</scope>
    <source>
        <tissue evidence="1">Shoot tissue taken approximately 20 cm above the soil surface</tissue>
    </source>
</reference>
<dbReference type="AlphaFoldDB" id="A0A0A9FIL3"/>
<protein>
    <submittedName>
        <fullName evidence="1">Uncharacterized protein</fullName>
    </submittedName>
</protein>
<organism evidence="1">
    <name type="scientific">Arundo donax</name>
    <name type="common">Giant reed</name>
    <name type="synonym">Donax arundinaceus</name>
    <dbReference type="NCBI Taxonomy" id="35708"/>
    <lineage>
        <taxon>Eukaryota</taxon>
        <taxon>Viridiplantae</taxon>
        <taxon>Streptophyta</taxon>
        <taxon>Embryophyta</taxon>
        <taxon>Tracheophyta</taxon>
        <taxon>Spermatophyta</taxon>
        <taxon>Magnoliopsida</taxon>
        <taxon>Liliopsida</taxon>
        <taxon>Poales</taxon>
        <taxon>Poaceae</taxon>
        <taxon>PACMAD clade</taxon>
        <taxon>Arundinoideae</taxon>
        <taxon>Arundineae</taxon>
        <taxon>Arundo</taxon>
    </lineage>
</organism>
<dbReference type="EMBL" id="GBRH01186832">
    <property type="protein sequence ID" value="JAE11064.1"/>
    <property type="molecule type" value="Transcribed_RNA"/>
</dbReference>